<name>A0A9Q9B6V0_9PEZI</name>
<proteinExistence type="predicted"/>
<evidence type="ECO:0000313" key="1">
    <source>
        <dbReference type="EMBL" id="USW59335.1"/>
    </source>
</evidence>
<organism evidence="1 2">
    <name type="scientific">Septoria linicola</name>
    <dbReference type="NCBI Taxonomy" id="215465"/>
    <lineage>
        <taxon>Eukaryota</taxon>
        <taxon>Fungi</taxon>
        <taxon>Dikarya</taxon>
        <taxon>Ascomycota</taxon>
        <taxon>Pezizomycotina</taxon>
        <taxon>Dothideomycetes</taxon>
        <taxon>Dothideomycetidae</taxon>
        <taxon>Mycosphaerellales</taxon>
        <taxon>Mycosphaerellaceae</taxon>
        <taxon>Septoria</taxon>
    </lineage>
</organism>
<gene>
    <name evidence="1" type="ORF">Slin15195_G126540</name>
</gene>
<protein>
    <submittedName>
        <fullName evidence="1">Uncharacterized protein</fullName>
    </submittedName>
</protein>
<dbReference type="AlphaFoldDB" id="A0A9Q9B6V0"/>
<reference evidence="1" key="1">
    <citation type="submission" date="2022-06" db="EMBL/GenBank/DDBJ databases">
        <title>Complete genome sequences of two strains of the flax pathogen Septoria linicola.</title>
        <authorList>
            <person name="Lapalu N."/>
            <person name="Simon A."/>
            <person name="Demenou B."/>
            <person name="Paumier D."/>
            <person name="Guillot M.-P."/>
            <person name="Gout L."/>
            <person name="Valade R."/>
        </authorList>
    </citation>
    <scope>NUCLEOTIDE SEQUENCE</scope>
    <source>
        <strain evidence="1">SE15195</strain>
    </source>
</reference>
<keyword evidence="2" id="KW-1185">Reference proteome</keyword>
<dbReference type="Proteomes" id="UP001056384">
    <property type="component" value="Chromosome 12"/>
</dbReference>
<accession>A0A9Q9B6V0</accession>
<evidence type="ECO:0000313" key="2">
    <source>
        <dbReference type="Proteomes" id="UP001056384"/>
    </source>
</evidence>
<dbReference type="EMBL" id="CP099429">
    <property type="protein sequence ID" value="USW59335.1"/>
    <property type="molecule type" value="Genomic_DNA"/>
</dbReference>
<sequence>MQSQADTAPHSLEDVLLAADAYRETGAKCILALALTVRLIMDRLTDYPAIKKNSPLILAVISRGFIMNVLVHTGLKVPWTDTQLLPQYLPNA</sequence>